<accession>A0A8X6XGV4</accession>
<keyword evidence="2" id="KW-1185">Reference proteome</keyword>
<dbReference type="EMBL" id="BMAV01008987">
    <property type="protein sequence ID" value="GFY52959.1"/>
    <property type="molecule type" value="Genomic_DNA"/>
</dbReference>
<dbReference type="Proteomes" id="UP000886998">
    <property type="component" value="Unassembled WGS sequence"/>
</dbReference>
<organism evidence="1 2">
    <name type="scientific">Trichonephila inaurata madagascariensis</name>
    <dbReference type="NCBI Taxonomy" id="2747483"/>
    <lineage>
        <taxon>Eukaryota</taxon>
        <taxon>Metazoa</taxon>
        <taxon>Ecdysozoa</taxon>
        <taxon>Arthropoda</taxon>
        <taxon>Chelicerata</taxon>
        <taxon>Arachnida</taxon>
        <taxon>Araneae</taxon>
        <taxon>Araneomorphae</taxon>
        <taxon>Entelegynae</taxon>
        <taxon>Araneoidea</taxon>
        <taxon>Nephilidae</taxon>
        <taxon>Trichonephila</taxon>
        <taxon>Trichonephila inaurata</taxon>
    </lineage>
</organism>
<evidence type="ECO:0000313" key="2">
    <source>
        <dbReference type="Proteomes" id="UP000886998"/>
    </source>
</evidence>
<reference evidence="1" key="1">
    <citation type="submission" date="2020-08" db="EMBL/GenBank/DDBJ databases">
        <title>Multicomponent nature underlies the extraordinary mechanical properties of spider dragline silk.</title>
        <authorList>
            <person name="Kono N."/>
            <person name="Nakamura H."/>
            <person name="Mori M."/>
            <person name="Yoshida Y."/>
            <person name="Ohtoshi R."/>
            <person name="Malay A.D."/>
            <person name="Moran D.A.P."/>
            <person name="Tomita M."/>
            <person name="Numata K."/>
            <person name="Arakawa K."/>
        </authorList>
    </citation>
    <scope>NUCLEOTIDE SEQUENCE</scope>
</reference>
<dbReference type="AlphaFoldDB" id="A0A8X6XGV4"/>
<sequence>MFCTSIEEALKGDTSLADLYALQRQIIDKFARLDTSKLLTLESLGRTQEKIAHFLEPLGESCLLEAVLRAWERCRNSDPTSEGQGSDRSLGRLMTFLRKEVESEEMILLLSPDWGPRNVRESRPPQRSHLWLQVLLSSTQKERGADVILSGTTIKLMSGLIAIGIMLGFTLMGKSSQEVNDNTDVSVPATREIQLNKFLNQLNVKELWNIETIGIRDPVENTNSEIQHSDMIGRFQKDIKILPSDRYEVALSFKIIVRNNRGNNRGIIENNRGQEYQIRRRFESFVNRVQEIMSNGCFNLRGWESNVKKESISKCEGDTNVLGLTWNLDKDTLRCTVNDAILEKLTEMTKRTILSAIQRIFDPLGILTATTLLPKCGCRKLGK</sequence>
<proteinExistence type="predicted"/>
<comment type="caution">
    <text evidence="1">The sequence shown here is derived from an EMBL/GenBank/DDBJ whole genome shotgun (WGS) entry which is preliminary data.</text>
</comment>
<protein>
    <submittedName>
        <fullName evidence="1">Uncharacterized protein</fullName>
    </submittedName>
</protein>
<gene>
    <name evidence="1" type="primary">AVEN_187437_1</name>
    <name evidence="1" type="ORF">TNIN_141701</name>
</gene>
<evidence type="ECO:0000313" key="1">
    <source>
        <dbReference type="EMBL" id="GFY52959.1"/>
    </source>
</evidence>
<name>A0A8X6XGV4_9ARAC</name>